<feature type="domain" description="FAS1" evidence="1">
    <location>
        <begin position="167"/>
        <end position="322"/>
    </location>
</feature>
<name>A0A4R8DHN9_9BACT</name>
<proteinExistence type="predicted"/>
<dbReference type="PROSITE" id="PS50213">
    <property type="entry name" value="FAS1"/>
    <property type="match status" value="2"/>
</dbReference>
<feature type="domain" description="FAS1" evidence="1">
    <location>
        <begin position="28"/>
        <end position="163"/>
    </location>
</feature>
<dbReference type="InterPro" id="IPR050904">
    <property type="entry name" value="Adhesion/Biosynth-related"/>
</dbReference>
<dbReference type="OrthoDB" id="659398at2"/>
<dbReference type="Pfam" id="PF02469">
    <property type="entry name" value="Fasciclin"/>
    <property type="match status" value="2"/>
</dbReference>
<dbReference type="AlphaFoldDB" id="A0A4R8DHN9"/>
<dbReference type="PANTHER" id="PTHR10900:SF77">
    <property type="entry name" value="FI19380P1"/>
    <property type="match status" value="1"/>
</dbReference>
<evidence type="ECO:0000313" key="3">
    <source>
        <dbReference type="Proteomes" id="UP000294498"/>
    </source>
</evidence>
<dbReference type="InterPro" id="IPR036378">
    <property type="entry name" value="FAS1_dom_sf"/>
</dbReference>
<evidence type="ECO:0000259" key="1">
    <source>
        <dbReference type="PROSITE" id="PS50213"/>
    </source>
</evidence>
<dbReference type="SMART" id="SM00554">
    <property type="entry name" value="FAS1"/>
    <property type="match status" value="2"/>
</dbReference>
<comment type="caution">
    <text evidence="2">The sequence shown here is derived from an EMBL/GenBank/DDBJ whole genome shotgun (WGS) entry which is preliminary data.</text>
</comment>
<dbReference type="RefSeq" id="WP_133999126.1">
    <property type="nucleotide sequence ID" value="NZ_SODV01000002.1"/>
</dbReference>
<evidence type="ECO:0000313" key="2">
    <source>
        <dbReference type="EMBL" id="TDW97241.1"/>
    </source>
</evidence>
<dbReference type="GO" id="GO:0005615">
    <property type="term" value="C:extracellular space"/>
    <property type="evidence" value="ECO:0007669"/>
    <property type="project" value="TreeGrafter"/>
</dbReference>
<dbReference type="PROSITE" id="PS51257">
    <property type="entry name" value="PROKAR_LIPOPROTEIN"/>
    <property type="match status" value="1"/>
</dbReference>
<accession>A0A4R8DHN9</accession>
<organism evidence="2 3">
    <name type="scientific">Dinghuibacter silviterrae</name>
    <dbReference type="NCBI Taxonomy" id="1539049"/>
    <lineage>
        <taxon>Bacteria</taxon>
        <taxon>Pseudomonadati</taxon>
        <taxon>Bacteroidota</taxon>
        <taxon>Chitinophagia</taxon>
        <taxon>Chitinophagales</taxon>
        <taxon>Chitinophagaceae</taxon>
        <taxon>Dinghuibacter</taxon>
    </lineage>
</organism>
<dbReference type="Proteomes" id="UP000294498">
    <property type="component" value="Unassembled WGS sequence"/>
</dbReference>
<reference evidence="2 3" key="1">
    <citation type="submission" date="2019-03" db="EMBL/GenBank/DDBJ databases">
        <title>Genomic Encyclopedia of Type Strains, Phase IV (KMG-IV): sequencing the most valuable type-strain genomes for metagenomic binning, comparative biology and taxonomic classification.</title>
        <authorList>
            <person name="Goeker M."/>
        </authorList>
    </citation>
    <scope>NUCLEOTIDE SEQUENCE [LARGE SCALE GENOMIC DNA]</scope>
    <source>
        <strain evidence="2 3">DSM 100059</strain>
    </source>
</reference>
<gene>
    <name evidence="2" type="ORF">EDB95_5087</name>
</gene>
<dbReference type="SUPFAM" id="SSF82153">
    <property type="entry name" value="FAS1 domain"/>
    <property type="match status" value="2"/>
</dbReference>
<dbReference type="Gene3D" id="2.30.180.10">
    <property type="entry name" value="FAS1 domain"/>
    <property type="match status" value="2"/>
</dbReference>
<dbReference type="EMBL" id="SODV01000002">
    <property type="protein sequence ID" value="TDW97241.1"/>
    <property type="molecule type" value="Genomic_DNA"/>
</dbReference>
<protein>
    <submittedName>
        <fullName evidence="2">Putative surface protein with fasciclin (FAS1) repeats</fullName>
    </submittedName>
</protein>
<dbReference type="InterPro" id="IPR000782">
    <property type="entry name" value="FAS1_domain"/>
</dbReference>
<sequence length="324" mass="35360">MKKKLTLILLLASSCTKYPAPKGDLGPELTLSQYTAQDTNFRLYNLALQRSGMATDTTFASGGPYTIYVPMNGAMQGAGFNQQTLATYDTARLRGILEYGILNGRLSGASLTGTYSETVTCLNPLFQPELTKNYYGIFLDGVPVVKPDIPVSEGVIQATDRMVLPPTGTLMQEIDSLPELTIFGAAVRHIARFRNLLENPAPVKNNGNGTNFYGITLLAPNNSAFKDFGFPDTASIQQADSNYMYNLLYVYFFPGEYYTSDFKGGITFGGPYFNYSGNGALFSIEADGITFQSAANVQYTVQIVKPDISATNGVIHELNYILFP</sequence>
<dbReference type="PANTHER" id="PTHR10900">
    <property type="entry name" value="PERIOSTIN-RELATED"/>
    <property type="match status" value="1"/>
</dbReference>
<keyword evidence="3" id="KW-1185">Reference proteome</keyword>